<keyword evidence="3 7" id="KW-0808">Transferase</keyword>
<dbReference type="GO" id="GO:0103118">
    <property type="term" value="F:UDP-3-O-[(3R)-3-hydroxyacyl]-glucosamine N-acyltransferase activity"/>
    <property type="evidence" value="ECO:0007669"/>
    <property type="project" value="UniProtKB-EC"/>
</dbReference>
<dbReference type="EC" id="2.3.1.191" evidence="7"/>
<dbReference type="CDD" id="cd03352">
    <property type="entry name" value="LbH_LpxD"/>
    <property type="match status" value="1"/>
</dbReference>
<feature type="active site" description="Proton acceptor" evidence="7">
    <location>
        <position position="241"/>
    </location>
</feature>
<evidence type="ECO:0000313" key="10">
    <source>
        <dbReference type="Proteomes" id="UP000216101"/>
    </source>
</evidence>
<name>A0A266Q3J3_9GAMM</name>
<comment type="catalytic activity">
    <reaction evidence="7">
        <text>a UDP-3-O-[(3R)-3-hydroxyacyl]-alpha-D-glucosamine + a (3R)-hydroxyacyl-[ACP] = a UDP-2-N,3-O-bis[(3R)-3-hydroxyacyl]-alpha-D-glucosamine + holo-[ACP] + H(+)</text>
        <dbReference type="Rhea" id="RHEA:53836"/>
        <dbReference type="Rhea" id="RHEA-COMP:9685"/>
        <dbReference type="Rhea" id="RHEA-COMP:9945"/>
        <dbReference type="ChEBI" id="CHEBI:15378"/>
        <dbReference type="ChEBI" id="CHEBI:64479"/>
        <dbReference type="ChEBI" id="CHEBI:78827"/>
        <dbReference type="ChEBI" id="CHEBI:137740"/>
        <dbReference type="ChEBI" id="CHEBI:137748"/>
        <dbReference type="EC" id="2.3.1.191"/>
    </reaction>
</comment>
<comment type="pathway">
    <text evidence="7">Bacterial outer membrane biogenesis; LPS lipid A biosynthesis.</text>
</comment>
<evidence type="ECO:0000256" key="5">
    <source>
        <dbReference type="ARBA" id="ARBA00023098"/>
    </source>
</evidence>
<dbReference type="NCBIfam" id="NF002060">
    <property type="entry name" value="PRK00892.1"/>
    <property type="match status" value="1"/>
</dbReference>
<reference evidence="10" key="1">
    <citation type="submission" date="2017-05" db="EMBL/GenBank/DDBJ databases">
        <authorList>
            <person name="Barney B.M."/>
        </authorList>
    </citation>
    <scope>NUCLEOTIDE SEQUENCE [LARGE SCALE GENOMIC DNA]</scope>
    <source>
        <strain evidence="10">PSBB022</strain>
    </source>
</reference>
<dbReference type="PANTHER" id="PTHR43378">
    <property type="entry name" value="UDP-3-O-ACYLGLUCOSAMINE N-ACYLTRANSFERASE"/>
    <property type="match status" value="1"/>
</dbReference>
<dbReference type="PANTHER" id="PTHR43378:SF2">
    <property type="entry name" value="UDP-3-O-ACYLGLUCOSAMINE N-ACYLTRANSFERASE 1, MITOCHONDRIAL-RELATED"/>
    <property type="match status" value="1"/>
</dbReference>
<keyword evidence="4 7" id="KW-0677">Repeat</keyword>
<keyword evidence="1 7" id="KW-0444">Lipid biosynthesis</keyword>
<protein>
    <recommendedName>
        <fullName evidence="7">UDP-3-O-acylglucosamine N-acyltransferase</fullName>
        <ecNumber evidence="7">2.3.1.191</ecNumber>
    </recommendedName>
</protein>
<keyword evidence="2 7" id="KW-0441">Lipid A biosynthesis</keyword>
<keyword evidence="5 7" id="KW-0443">Lipid metabolism</keyword>
<dbReference type="Gene3D" id="3.40.1390.10">
    <property type="entry name" value="MurE/MurF, N-terminal domain"/>
    <property type="match status" value="1"/>
</dbReference>
<evidence type="ECO:0000259" key="8">
    <source>
        <dbReference type="Pfam" id="PF04613"/>
    </source>
</evidence>
<dbReference type="SUPFAM" id="SSF51161">
    <property type="entry name" value="Trimeric LpxA-like enzymes"/>
    <property type="match status" value="1"/>
</dbReference>
<dbReference type="Gene3D" id="2.160.10.10">
    <property type="entry name" value="Hexapeptide repeat proteins"/>
    <property type="match status" value="1"/>
</dbReference>
<evidence type="ECO:0000256" key="7">
    <source>
        <dbReference type="HAMAP-Rule" id="MF_00523"/>
    </source>
</evidence>
<dbReference type="EMBL" id="NHNI01000002">
    <property type="protein sequence ID" value="OZY84438.1"/>
    <property type="molecule type" value="Genomic_DNA"/>
</dbReference>
<dbReference type="Proteomes" id="UP000216101">
    <property type="component" value="Unassembled WGS sequence"/>
</dbReference>
<keyword evidence="6 7" id="KW-0012">Acyltransferase</keyword>
<organism evidence="9 10">
    <name type="scientific">Cellvibrio mixtus</name>
    <dbReference type="NCBI Taxonomy" id="39650"/>
    <lineage>
        <taxon>Bacteria</taxon>
        <taxon>Pseudomonadati</taxon>
        <taxon>Pseudomonadota</taxon>
        <taxon>Gammaproteobacteria</taxon>
        <taxon>Cellvibrionales</taxon>
        <taxon>Cellvibrionaceae</taxon>
        <taxon>Cellvibrio</taxon>
    </lineage>
</organism>
<dbReference type="AlphaFoldDB" id="A0A266Q3J3"/>
<dbReference type="InterPro" id="IPR007691">
    <property type="entry name" value="LpxD"/>
</dbReference>
<comment type="similarity">
    <text evidence="7">Belongs to the transferase hexapeptide repeat family. LpxD subfamily.</text>
</comment>
<comment type="caution">
    <text evidence="9">The sequence shown here is derived from an EMBL/GenBank/DDBJ whole genome shotgun (WGS) entry which is preliminary data.</text>
</comment>
<dbReference type="NCBIfam" id="TIGR01853">
    <property type="entry name" value="lipid_A_lpxD"/>
    <property type="match status" value="1"/>
</dbReference>
<evidence type="ECO:0000256" key="3">
    <source>
        <dbReference type="ARBA" id="ARBA00022679"/>
    </source>
</evidence>
<keyword evidence="10" id="KW-1185">Reference proteome</keyword>
<evidence type="ECO:0000256" key="4">
    <source>
        <dbReference type="ARBA" id="ARBA00022737"/>
    </source>
</evidence>
<dbReference type="UniPathway" id="UPA00973"/>
<dbReference type="Pfam" id="PF00132">
    <property type="entry name" value="Hexapep"/>
    <property type="match status" value="2"/>
</dbReference>
<dbReference type="Pfam" id="PF04613">
    <property type="entry name" value="LpxD"/>
    <property type="match status" value="1"/>
</dbReference>
<dbReference type="InterPro" id="IPR018357">
    <property type="entry name" value="Hexapep_transf_CS"/>
</dbReference>
<evidence type="ECO:0000256" key="2">
    <source>
        <dbReference type="ARBA" id="ARBA00022556"/>
    </source>
</evidence>
<dbReference type="PROSITE" id="PS00101">
    <property type="entry name" value="HEXAPEP_TRANSFERASES"/>
    <property type="match status" value="1"/>
</dbReference>
<dbReference type="GO" id="GO:0009245">
    <property type="term" value="P:lipid A biosynthetic process"/>
    <property type="evidence" value="ECO:0007669"/>
    <property type="project" value="UniProtKB-UniRule"/>
</dbReference>
<dbReference type="GO" id="GO:0016020">
    <property type="term" value="C:membrane"/>
    <property type="evidence" value="ECO:0007669"/>
    <property type="project" value="GOC"/>
</dbReference>
<accession>A0A266Q3J3</accession>
<feature type="domain" description="UDP-3-O-[3-hydroxymyristoyl] glucosamine N-acyltransferase non-repeat region" evidence="8">
    <location>
        <begin position="25"/>
        <end position="91"/>
    </location>
</feature>
<dbReference type="InterPro" id="IPR001451">
    <property type="entry name" value="Hexapep"/>
</dbReference>
<sequence length="338" mass="35189">MVKRSYQLLELAQHLDAVLVGDPKHEISALATLQNANAHSLGFIANPAYKKYLTSTQAGALLIHPDLQDEFSGNKLVTTNPYIAYARASALFSSAPVPTVGIHPTAVVGENCVIASDVSIGANAVIGDAVILAEGVVIGPGCYIGDDSLIGKNTRLAANVSIYHGITIGENCILHSGCVIGADGFGFAPQAEGWLKIHQLGGVVIGNNVEIGACTCIDRGALDDTWIADGVIIDNQVQIAHNVRIGKNTAIAGHSAIAGSTTIGANCTISGAVAIVGHISLTDKVHITARSLVSASISEAGSYSSGTPLAQTKDWRKNAARFRQLDSLATRLIKLERK</sequence>
<dbReference type="HAMAP" id="MF_00523">
    <property type="entry name" value="LpxD"/>
    <property type="match status" value="1"/>
</dbReference>
<evidence type="ECO:0000256" key="1">
    <source>
        <dbReference type="ARBA" id="ARBA00022516"/>
    </source>
</evidence>
<gene>
    <name evidence="7" type="primary">lpxD</name>
    <name evidence="9" type="ORF">CBP51_14625</name>
</gene>
<comment type="function">
    <text evidence="7">Catalyzes the N-acylation of UDP-3-O-acylglucosamine using 3-hydroxyacyl-ACP as the acyl donor. Is involved in the biosynthesis of lipid A, a phosphorylated glycolipid that anchors the lipopolysaccharide to the outer membrane of the cell.</text>
</comment>
<dbReference type="RefSeq" id="WP_094985503.1">
    <property type="nucleotide sequence ID" value="NZ_NHNI01000002.1"/>
</dbReference>
<evidence type="ECO:0000313" key="9">
    <source>
        <dbReference type="EMBL" id="OZY84438.1"/>
    </source>
</evidence>
<dbReference type="InterPro" id="IPR011004">
    <property type="entry name" value="Trimer_LpxA-like_sf"/>
</dbReference>
<dbReference type="GO" id="GO:0016410">
    <property type="term" value="F:N-acyltransferase activity"/>
    <property type="evidence" value="ECO:0007669"/>
    <property type="project" value="InterPro"/>
</dbReference>
<evidence type="ECO:0000256" key="6">
    <source>
        <dbReference type="ARBA" id="ARBA00023315"/>
    </source>
</evidence>
<dbReference type="InterPro" id="IPR020573">
    <property type="entry name" value="UDP_GlcNAc_AcTrfase_non-rep"/>
</dbReference>
<dbReference type="Gene3D" id="1.20.5.170">
    <property type="match status" value="1"/>
</dbReference>
<comment type="subunit">
    <text evidence="7">Homotrimer.</text>
</comment>
<proteinExistence type="inferred from homology"/>